<dbReference type="EMBL" id="JAXCEI010000007">
    <property type="protein sequence ID" value="MFA1540983.1"/>
    <property type="molecule type" value="Genomic_DNA"/>
</dbReference>
<dbReference type="RefSeq" id="WP_371950989.1">
    <property type="nucleotide sequence ID" value="NZ_JAXCEI010000007.1"/>
</dbReference>
<protein>
    <recommendedName>
        <fullName evidence="4">PH domain-containing protein</fullName>
    </recommendedName>
</protein>
<gene>
    <name evidence="2" type="ORF">SM611_18805</name>
</gene>
<sequence length="179" mass="19476">MLRLDAGLERSMWGVWLGCFLPLTGLANLLVGAIGLMFLTSSEVPVVGVLTLLPLLLLDALVALLLLQHYRNAYWLDGRVLVRRSVLGRRRYDLAAAQVTAENVQPVWTNWRGGALPRLVVQVPGGAPAKLWLRDPARGGALLPPDQLAALARAIDPSLRHPVAQRLWHLASDPLPGIA</sequence>
<comment type="caution">
    <text evidence="2">The sequence shown here is derived from an EMBL/GenBank/DDBJ whole genome shotgun (WGS) entry which is preliminary data.</text>
</comment>
<reference evidence="2 3" key="1">
    <citation type="submission" date="2023-11" db="EMBL/GenBank/DDBJ databases">
        <title>Actinomadura monticuli sp. nov., isolated from volcanic ash.</title>
        <authorList>
            <person name="Lee S.D."/>
            <person name="Yang H."/>
            <person name="Kim I.S."/>
        </authorList>
    </citation>
    <scope>NUCLEOTIDE SEQUENCE [LARGE SCALE GENOMIC DNA]</scope>
    <source>
        <strain evidence="2 3">DLS-62</strain>
    </source>
</reference>
<keyword evidence="1" id="KW-0472">Membrane</keyword>
<keyword evidence="1" id="KW-1133">Transmembrane helix</keyword>
<feature type="transmembrane region" description="Helical" evidence="1">
    <location>
        <begin position="44"/>
        <end position="67"/>
    </location>
</feature>
<keyword evidence="3" id="KW-1185">Reference proteome</keyword>
<evidence type="ECO:0000256" key="1">
    <source>
        <dbReference type="SAM" id="Phobius"/>
    </source>
</evidence>
<evidence type="ECO:0000313" key="2">
    <source>
        <dbReference type="EMBL" id="MFA1540983.1"/>
    </source>
</evidence>
<feature type="transmembrane region" description="Helical" evidence="1">
    <location>
        <begin position="12"/>
        <end position="38"/>
    </location>
</feature>
<name>A0ABV4QD19_9ACTN</name>
<evidence type="ECO:0008006" key="4">
    <source>
        <dbReference type="Google" id="ProtNLM"/>
    </source>
</evidence>
<keyword evidence="1" id="KW-0812">Transmembrane</keyword>
<evidence type="ECO:0000313" key="3">
    <source>
        <dbReference type="Proteomes" id="UP001569963"/>
    </source>
</evidence>
<proteinExistence type="predicted"/>
<organism evidence="2 3">
    <name type="scientific">Actinomadura monticuli</name>
    <dbReference type="NCBI Taxonomy" id="3097367"/>
    <lineage>
        <taxon>Bacteria</taxon>
        <taxon>Bacillati</taxon>
        <taxon>Actinomycetota</taxon>
        <taxon>Actinomycetes</taxon>
        <taxon>Streptosporangiales</taxon>
        <taxon>Thermomonosporaceae</taxon>
        <taxon>Actinomadura</taxon>
    </lineage>
</organism>
<dbReference type="Proteomes" id="UP001569963">
    <property type="component" value="Unassembled WGS sequence"/>
</dbReference>
<accession>A0ABV4QD19</accession>